<dbReference type="EMBL" id="JTJC03000005">
    <property type="protein sequence ID" value="NHC36782.1"/>
    <property type="molecule type" value="Genomic_DNA"/>
</dbReference>
<dbReference type="PANTHER" id="PTHR35299">
    <property type="entry name" value="RUBISCO ACCUMULATION FACTOR 1"/>
    <property type="match status" value="1"/>
</dbReference>
<evidence type="ECO:0000313" key="10">
    <source>
        <dbReference type="EMBL" id="NHC36782.1"/>
    </source>
</evidence>
<keyword evidence="1 6" id="KW-0963">Cytoplasm</keyword>
<evidence type="ECO:0000256" key="3">
    <source>
        <dbReference type="ARBA" id="ARBA00023186"/>
    </source>
</evidence>
<evidence type="ECO:0000259" key="8">
    <source>
        <dbReference type="Pfam" id="PF18578"/>
    </source>
</evidence>
<comment type="subunit">
    <text evidence="6">Homodimer. Forms an RbcL(8)-Raf1(8) complex. Forms complexes of many stoichiometries with RbcL with and without RbcS. RbcX and Raf1 can bind simultaneously to RbcL.</text>
</comment>
<keyword evidence="4 6" id="KW-0120">Carbon dioxide fixation</keyword>
<feature type="domain" description="Rubisco accumulation factor 1 alpha-helical" evidence="8">
    <location>
        <begin position="82"/>
        <end position="187"/>
    </location>
</feature>
<evidence type="ECO:0000256" key="1">
    <source>
        <dbReference type="ARBA" id="ARBA00022490"/>
    </source>
</evidence>
<comment type="caution">
    <text evidence="10">The sequence shown here is derived from an EMBL/GenBank/DDBJ whole genome shotgun (WGS) entry which is preliminary data.</text>
</comment>
<evidence type="ECO:0000259" key="9">
    <source>
        <dbReference type="Pfam" id="PF18579"/>
    </source>
</evidence>
<gene>
    <name evidence="6" type="primary">raf1</name>
    <name evidence="10" type="ORF">QH73_0019415</name>
</gene>
<evidence type="ECO:0000259" key="7">
    <source>
        <dbReference type="Pfam" id="PF18087"/>
    </source>
</evidence>
<comment type="subcellular location">
    <subcellularLocation>
        <location evidence="6">Cytoplasm</location>
    </subcellularLocation>
</comment>
<dbReference type="PANTHER" id="PTHR35299:SF6">
    <property type="entry name" value="RUBISCO ACCUMULATION FACTOR 1"/>
    <property type="match status" value="1"/>
</dbReference>
<organism evidence="10 11">
    <name type="scientific">Scytonema millei VB511283</name>
    <dbReference type="NCBI Taxonomy" id="1245923"/>
    <lineage>
        <taxon>Bacteria</taxon>
        <taxon>Bacillati</taxon>
        <taxon>Cyanobacteriota</taxon>
        <taxon>Cyanophyceae</taxon>
        <taxon>Nostocales</taxon>
        <taxon>Scytonemataceae</taxon>
        <taxon>Scytonema</taxon>
    </lineage>
</organism>
<dbReference type="Pfam" id="PF18579">
    <property type="entry name" value="Raf1_HTH"/>
    <property type="match status" value="1"/>
</dbReference>
<dbReference type="Pfam" id="PF18578">
    <property type="entry name" value="Raf1_N"/>
    <property type="match status" value="1"/>
</dbReference>
<dbReference type="InterPro" id="IPR040781">
    <property type="entry name" value="Raf1_HTH"/>
</dbReference>
<reference evidence="10 11" key="1">
    <citation type="journal article" date="2015" name="Genome Announc.">
        <title>Draft Genome Sequence of the Terrestrial Cyanobacterium Scytonema millei VB511283, Isolated from Eastern India.</title>
        <authorList>
            <person name="Sen D."/>
            <person name="Chandrababunaidu M.M."/>
            <person name="Singh D."/>
            <person name="Sanghi N."/>
            <person name="Ghorai A."/>
            <person name="Mishra G.P."/>
            <person name="Madduluri M."/>
            <person name="Adhikary S.P."/>
            <person name="Tripathy S."/>
        </authorList>
    </citation>
    <scope>NUCLEOTIDE SEQUENCE [LARGE SCALE GENOMIC DNA]</scope>
    <source>
        <strain evidence="10 11">VB511283</strain>
    </source>
</reference>
<dbReference type="InterPro" id="IPR046382">
    <property type="entry name" value="Raf1_cyn"/>
</dbReference>
<feature type="region of interest" description="N-terminal alpha-helix" evidence="6">
    <location>
        <begin position="8"/>
        <end position="189"/>
    </location>
</feature>
<protein>
    <recommendedName>
        <fullName evidence="5 6">RuBisCO accumulation factor 1</fullName>
    </recommendedName>
</protein>
<accession>A0A9X5I6Q3</accession>
<evidence type="ECO:0000256" key="4">
    <source>
        <dbReference type="ARBA" id="ARBA00023300"/>
    </source>
</evidence>
<dbReference type="GO" id="GO:0015977">
    <property type="term" value="P:carbon fixation"/>
    <property type="evidence" value="ECO:0007669"/>
    <property type="project" value="UniProtKB-UniRule"/>
</dbReference>
<dbReference type="InterPro" id="IPR041358">
    <property type="entry name" value="Raf1_N"/>
</dbReference>
<evidence type="ECO:0000256" key="5">
    <source>
        <dbReference type="ARBA" id="ARBA00023859"/>
    </source>
</evidence>
<dbReference type="HAMAP" id="MF_00856">
    <property type="entry name" value="Raf1"/>
    <property type="match status" value="1"/>
</dbReference>
<dbReference type="OrthoDB" id="420612at2"/>
<comment type="domain">
    <text evidence="6">Has 3 domains, the N-terminal alpha-helical domain, an extended flexible linker and the C-terminal beta-sheet domain. The 2 C-terminal beta-sheet domains are swapped and pack against each other to form the dimer interface.</text>
</comment>
<feature type="domain" description="Rubisco accumulation factor 1 C-terminal" evidence="7">
    <location>
        <begin position="201"/>
        <end position="338"/>
    </location>
</feature>
<evidence type="ECO:0000313" key="11">
    <source>
        <dbReference type="Proteomes" id="UP000031532"/>
    </source>
</evidence>
<proteinExistence type="inferred from homology"/>
<dbReference type="GO" id="GO:0005737">
    <property type="term" value="C:cytoplasm"/>
    <property type="evidence" value="ECO:0007669"/>
    <property type="project" value="UniProtKB-SubCell"/>
</dbReference>
<dbReference type="RefSeq" id="WP_039715831.1">
    <property type="nucleotide sequence ID" value="NZ_JTJC03000005.1"/>
</dbReference>
<dbReference type="Proteomes" id="UP000031532">
    <property type="component" value="Unassembled WGS sequence"/>
</dbReference>
<comment type="function">
    <text evidence="6">A major RuBisCO chaperone. Acts after GroEL-GroES chaperonin to fold and/or assemble the large subunit of RuBisCO (ccbL, rbcL). Cooperates with RbcX in RbcL folding, plays the major role in assembly of dimers into RbcL(8)-Raf1(8) intermediate complexes. RbcS replaces Raf1, leading to holoenzyme formation.</text>
</comment>
<feature type="region of interest" description="C-terminal beta-sheet" evidence="6">
    <location>
        <begin position="213"/>
        <end position="339"/>
    </location>
</feature>
<dbReference type="InterPro" id="IPR037494">
    <property type="entry name" value="RAF1"/>
</dbReference>
<dbReference type="GO" id="GO:0110102">
    <property type="term" value="P:ribulose bisphosphate carboxylase complex assembly"/>
    <property type="evidence" value="ECO:0007669"/>
    <property type="project" value="UniProtKB-UniRule"/>
</dbReference>
<feature type="domain" description="Rubisco accumulation factor 1 helix turn helix" evidence="9">
    <location>
        <begin position="10"/>
        <end position="69"/>
    </location>
</feature>
<keyword evidence="3 6" id="KW-0143">Chaperone</keyword>
<evidence type="ECO:0000256" key="6">
    <source>
        <dbReference type="HAMAP-Rule" id="MF_00856"/>
    </source>
</evidence>
<evidence type="ECO:0000256" key="2">
    <source>
        <dbReference type="ARBA" id="ARBA00022531"/>
    </source>
</evidence>
<keyword evidence="11" id="KW-1185">Reference proteome</keyword>
<dbReference type="InterPro" id="IPR040858">
    <property type="entry name" value="Raf1_C"/>
</dbReference>
<dbReference type="Pfam" id="PF18087">
    <property type="entry name" value="RuBisCo_chap_C"/>
    <property type="match status" value="1"/>
</dbReference>
<sequence length="353" mass="39782">MTESPSNQLDIEAMLTSLRQKRGSWVEWGQAIAQLQKAGQTPQQIFEATGFEPVQQNQVIVGAQVYTSLEKTNASEAVRSRFTQKGSDILYELRLLNNAERVAAAEFILAHNLDADMAKEVARDMKEFSRLRSLPEGFADRPGDAIAYQCWRLARQKSDLQERSRLIAKGLRFADSDTARQKIEQLLVDFTVVPKRPAPTIPFYRPDSEDHLPRLIPVVGEMPLKSAEVQAVPIVEAVEPFQIVKFAGEQAWVALPGWQTVRSAEDPIAILCQSDRLPNQSATASEPVLVIADRHVREWDVNSYFVYDGSGEVDFGWFETQPDVKLLGKIVVVVRPKHIIDEELTKDSWQIDE</sequence>
<comment type="similarity">
    <text evidence="6">Belongs to the RAF family.</text>
</comment>
<keyword evidence="2 6" id="KW-0602">Photosynthesis</keyword>
<dbReference type="GO" id="GO:0015979">
    <property type="term" value="P:photosynthesis"/>
    <property type="evidence" value="ECO:0007669"/>
    <property type="project" value="UniProtKB-KW"/>
</dbReference>
<name>A0A9X5I6Q3_9CYAN</name>
<dbReference type="AlphaFoldDB" id="A0A9X5I6Q3"/>